<dbReference type="Pfam" id="PF14278">
    <property type="entry name" value="TetR_C_8"/>
    <property type="match status" value="1"/>
</dbReference>
<keyword evidence="1 2" id="KW-0238">DNA-binding</keyword>
<gene>
    <name evidence="4" type="ORF">BUFA31_21880</name>
</gene>
<feature type="domain" description="HTH tetR-type" evidence="3">
    <location>
        <begin position="10"/>
        <end position="70"/>
    </location>
</feature>
<evidence type="ECO:0000259" key="3">
    <source>
        <dbReference type="PROSITE" id="PS50977"/>
    </source>
</evidence>
<dbReference type="InterPro" id="IPR050624">
    <property type="entry name" value="HTH-type_Tx_Regulator"/>
</dbReference>
<dbReference type="InterPro" id="IPR009057">
    <property type="entry name" value="Homeodomain-like_sf"/>
</dbReference>
<dbReference type="Proteomes" id="UP000620147">
    <property type="component" value="Unassembled WGS sequence"/>
</dbReference>
<proteinExistence type="predicted"/>
<keyword evidence="5" id="KW-1185">Reference proteome</keyword>
<accession>A0ABQ1E220</accession>
<dbReference type="PANTHER" id="PTHR43479">
    <property type="entry name" value="ACREF/ENVCD OPERON REPRESSOR-RELATED"/>
    <property type="match status" value="1"/>
</dbReference>
<sequence length="191" mass="21868">MAEVEDKRIRRTKKLLRQALTRLMQQKDFQSITVTDVVREADINRGTFYAHYRDVYDLRDKIETGMIEDFRGMIAAIRPSETVTLKLVLSRLMDYLEENREIVTALIKVNAPDGFGKKMIGVIEECRMELLPYRSVEDAYAARFLATGVIGMTEKWITESQPIPKTEMVSLITKLLTPLTPLVPQSDAAQN</sequence>
<dbReference type="InterPro" id="IPR001647">
    <property type="entry name" value="HTH_TetR"/>
</dbReference>
<dbReference type="PANTHER" id="PTHR43479:SF7">
    <property type="entry name" value="TETR-FAMILY TRANSCRIPTIONAL REGULATOR"/>
    <property type="match status" value="1"/>
</dbReference>
<evidence type="ECO:0000256" key="2">
    <source>
        <dbReference type="PROSITE-ProRule" id="PRU00335"/>
    </source>
</evidence>
<dbReference type="EMBL" id="BLYJ01000032">
    <property type="protein sequence ID" value="GFO89024.1"/>
    <property type="molecule type" value="Genomic_DNA"/>
</dbReference>
<dbReference type="Gene3D" id="1.10.357.10">
    <property type="entry name" value="Tetracycline Repressor, domain 2"/>
    <property type="match status" value="1"/>
</dbReference>
<evidence type="ECO:0000256" key="1">
    <source>
        <dbReference type="ARBA" id="ARBA00023125"/>
    </source>
</evidence>
<name>A0ABQ1E220_9FIRM</name>
<feature type="DNA-binding region" description="H-T-H motif" evidence="2">
    <location>
        <begin position="33"/>
        <end position="52"/>
    </location>
</feature>
<evidence type="ECO:0000313" key="4">
    <source>
        <dbReference type="EMBL" id="GFO89024.1"/>
    </source>
</evidence>
<evidence type="ECO:0000313" key="5">
    <source>
        <dbReference type="Proteomes" id="UP000620147"/>
    </source>
</evidence>
<dbReference type="SUPFAM" id="SSF46689">
    <property type="entry name" value="Homeodomain-like"/>
    <property type="match status" value="1"/>
</dbReference>
<dbReference type="Pfam" id="PF00440">
    <property type="entry name" value="TetR_N"/>
    <property type="match status" value="1"/>
</dbReference>
<protein>
    <submittedName>
        <fullName evidence="4">TetR family transcriptional regulator</fullName>
    </submittedName>
</protein>
<dbReference type="PROSITE" id="PS50977">
    <property type="entry name" value="HTH_TETR_2"/>
    <property type="match status" value="1"/>
</dbReference>
<organism evidence="4 5">
    <name type="scientific">Butyricicoccus faecihominis</name>
    <dbReference type="NCBI Taxonomy" id="1712515"/>
    <lineage>
        <taxon>Bacteria</taxon>
        <taxon>Bacillati</taxon>
        <taxon>Bacillota</taxon>
        <taxon>Clostridia</taxon>
        <taxon>Eubacteriales</taxon>
        <taxon>Butyricicoccaceae</taxon>
        <taxon>Butyricicoccus</taxon>
    </lineage>
</organism>
<reference evidence="4 5" key="1">
    <citation type="submission" date="2020-06" db="EMBL/GenBank/DDBJ databases">
        <title>Characterization of fructooligosaccharide metabolism and fructooligosaccharide-degrading enzymes in human commensal butyrate producers.</title>
        <authorList>
            <person name="Tanno H."/>
            <person name="Fujii T."/>
            <person name="Hirano K."/>
            <person name="Maeno S."/>
            <person name="Tonozuka T."/>
            <person name="Sakamoto M."/>
            <person name="Ohkuma M."/>
            <person name="Tochio T."/>
            <person name="Endo A."/>
        </authorList>
    </citation>
    <scope>NUCLEOTIDE SEQUENCE [LARGE SCALE GENOMIC DNA]</scope>
    <source>
        <strain evidence="4 5">JCM 31056</strain>
    </source>
</reference>
<dbReference type="RefSeq" id="WP_181967672.1">
    <property type="nucleotide sequence ID" value="NZ_BMQH01000004.1"/>
</dbReference>
<comment type="caution">
    <text evidence="4">The sequence shown here is derived from an EMBL/GenBank/DDBJ whole genome shotgun (WGS) entry which is preliminary data.</text>
</comment>
<dbReference type="InterPro" id="IPR039532">
    <property type="entry name" value="TetR_C_Firmicutes"/>
</dbReference>